<evidence type="ECO:0000313" key="2">
    <source>
        <dbReference type="Proteomes" id="UP000783588"/>
    </source>
</evidence>
<proteinExistence type="predicted"/>
<dbReference type="PANTHER" id="PTHR41248:SF1">
    <property type="entry name" value="NORD PROTEIN"/>
    <property type="match status" value="1"/>
</dbReference>
<reference evidence="1 2" key="1">
    <citation type="submission" date="2021-06" db="EMBL/GenBank/DDBJ databases">
        <authorList>
            <person name="Sun Q."/>
            <person name="Li D."/>
        </authorList>
    </citation>
    <scope>NUCLEOTIDE SEQUENCE [LARGE SCALE GENOMIC DNA]</scope>
    <source>
        <strain evidence="1 2">MSJd-7</strain>
    </source>
</reference>
<dbReference type="InterPro" id="IPR051928">
    <property type="entry name" value="NorD/CobT"/>
</dbReference>
<dbReference type="Proteomes" id="UP000783588">
    <property type="component" value="Unassembled WGS sequence"/>
</dbReference>
<dbReference type="RefSeq" id="WP_216468965.1">
    <property type="nucleotide sequence ID" value="NZ_JAHLQI010000001.1"/>
</dbReference>
<comment type="caution">
    <text evidence="1">The sequence shown here is derived from an EMBL/GenBank/DDBJ whole genome shotgun (WGS) entry which is preliminary data.</text>
</comment>
<accession>A0ABS6ENV2</accession>
<keyword evidence="2" id="KW-1185">Reference proteome</keyword>
<evidence type="ECO:0000313" key="1">
    <source>
        <dbReference type="EMBL" id="MBU5489363.1"/>
    </source>
</evidence>
<evidence type="ECO:0008006" key="3">
    <source>
        <dbReference type="Google" id="ProtNLM"/>
    </source>
</evidence>
<sequence>MDTTSYTAIQRRAANQVWSAAGTYDFEPLFLAQHTDGSPALYMNCVVGLVHKYYGERVIRSLFDRWSGDIHQAMLDDLTWLYLEHIVYVQELPQRPILADLRRVYANDFFGQEYKLSRQEWMAKNQLVYTMQAARWNRVLSRKQSMLTPREKSLYAALTPEQIPPKERLESEILAMYKRFLLFDGQVHHKKALHVHVTGKLAELLTKTMPTQLVKTDRVTVVRSSQADAPQEDGFLQEKNRAHVTLRQHAQQDRAYIESCFGRSLYSPEQLHRAEQELCTGNHLGCHLWFTDGAPTPGTAPTAEAKHLAEQAELQAVRNRAYYSDNLDLHRSAVLRLTEQIQNCILIHQQPRARVARIGQLDAAHVWRVPLLHDSRVFLASEEENQPAFTVDLLLDASASRLHCQEVLAAQGVILAKSLLACSIPVRVSSFCSLRGYTVLRILKNFDEKSSQSIFRYFSSGWNRDGLALRAMENLLTVFPGNAPRHLLLVLTDASPNDSLRVQASSENPFGHDYGDAFGVQDAAAEVRALRAKGIHVSAVFMGESSSASHAAVIYGKELARIKGIDQLAKAAGILIQHEIRSLED</sequence>
<dbReference type="PANTHER" id="PTHR41248">
    <property type="entry name" value="NORD PROTEIN"/>
    <property type="match status" value="1"/>
</dbReference>
<dbReference type="EMBL" id="JAHLQI010000001">
    <property type="protein sequence ID" value="MBU5489363.1"/>
    <property type="molecule type" value="Genomic_DNA"/>
</dbReference>
<gene>
    <name evidence="1" type="ORF">KQI75_01750</name>
</gene>
<protein>
    <recommendedName>
        <fullName evidence="3">VWFA domain-containing protein</fullName>
    </recommendedName>
</protein>
<organism evidence="1 2">
    <name type="scientific">Butyricicoccus intestinisimiae</name>
    <dbReference type="NCBI Taxonomy" id="2841509"/>
    <lineage>
        <taxon>Bacteria</taxon>
        <taxon>Bacillati</taxon>
        <taxon>Bacillota</taxon>
        <taxon>Clostridia</taxon>
        <taxon>Eubacteriales</taxon>
        <taxon>Butyricicoccaceae</taxon>
        <taxon>Butyricicoccus</taxon>
    </lineage>
</organism>
<name>A0ABS6ENV2_9FIRM</name>